<protein>
    <submittedName>
        <fullName evidence="1">Uncharacterized protein</fullName>
    </submittedName>
</protein>
<evidence type="ECO:0000313" key="1">
    <source>
        <dbReference type="EMBL" id="GLT14046.1"/>
    </source>
</evidence>
<gene>
    <name evidence="1" type="ORF">GCM10007931_10200</name>
</gene>
<keyword evidence="2" id="KW-1185">Reference proteome</keyword>
<dbReference type="Proteomes" id="UP001157156">
    <property type="component" value="Unassembled WGS sequence"/>
</dbReference>
<organism evidence="1 2">
    <name type="scientific">Vibrio algivorus</name>
    <dbReference type="NCBI Taxonomy" id="1667024"/>
    <lineage>
        <taxon>Bacteria</taxon>
        <taxon>Pseudomonadati</taxon>
        <taxon>Pseudomonadota</taxon>
        <taxon>Gammaproteobacteria</taxon>
        <taxon>Vibrionales</taxon>
        <taxon>Vibrionaceae</taxon>
        <taxon>Vibrio</taxon>
    </lineage>
</organism>
<comment type="caution">
    <text evidence="1">The sequence shown here is derived from an EMBL/GenBank/DDBJ whole genome shotgun (WGS) entry which is preliminary data.</text>
</comment>
<proteinExistence type="predicted"/>
<reference evidence="2" key="1">
    <citation type="journal article" date="2019" name="Int. J. Syst. Evol. Microbiol.">
        <title>The Global Catalogue of Microorganisms (GCM) 10K type strain sequencing project: providing services to taxonomists for standard genome sequencing and annotation.</title>
        <authorList>
            <consortium name="The Broad Institute Genomics Platform"/>
            <consortium name="The Broad Institute Genome Sequencing Center for Infectious Disease"/>
            <person name="Wu L."/>
            <person name="Ma J."/>
        </authorList>
    </citation>
    <scope>NUCLEOTIDE SEQUENCE [LARGE SCALE GENOMIC DNA]</scope>
    <source>
        <strain evidence="2">NBRC 111146</strain>
    </source>
</reference>
<sequence length="64" mass="7190">MTLFALKDDDLVCTCCDSSSINWQLFRSDNDCSLIGDISCEDCGSNEVLDLKRVRELGIFESHI</sequence>
<accession>A0ABQ6EM33</accession>
<dbReference type="EMBL" id="BSPV01000003">
    <property type="protein sequence ID" value="GLT14046.1"/>
    <property type="molecule type" value="Genomic_DNA"/>
</dbReference>
<name>A0ABQ6EM33_9VIBR</name>
<evidence type="ECO:0000313" key="2">
    <source>
        <dbReference type="Proteomes" id="UP001157156"/>
    </source>
</evidence>
<dbReference type="RefSeq" id="WP_089124407.1">
    <property type="nucleotide sequence ID" value="NZ_BSPV01000003.1"/>
</dbReference>